<organism evidence="2 3">
    <name type="scientific">Penicillium cataractarum</name>
    <dbReference type="NCBI Taxonomy" id="2100454"/>
    <lineage>
        <taxon>Eukaryota</taxon>
        <taxon>Fungi</taxon>
        <taxon>Dikarya</taxon>
        <taxon>Ascomycota</taxon>
        <taxon>Pezizomycotina</taxon>
        <taxon>Eurotiomycetes</taxon>
        <taxon>Eurotiomycetidae</taxon>
        <taxon>Eurotiales</taxon>
        <taxon>Aspergillaceae</taxon>
        <taxon>Penicillium</taxon>
    </lineage>
</organism>
<dbReference type="RefSeq" id="XP_056554852.1">
    <property type="nucleotide sequence ID" value="XM_056699439.1"/>
</dbReference>
<evidence type="ECO:0000313" key="3">
    <source>
        <dbReference type="Proteomes" id="UP001147782"/>
    </source>
</evidence>
<feature type="domain" description="DUF6593" evidence="1">
    <location>
        <begin position="22"/>
        <end position="164"/>
    </location>
</feature>
<protein>
    <recommendedName>
        <fullName evidence="1">DUF6593 domain-containing protein</fullName>
    </recommendedName>
</protein>
<dbReference type="GeneID" id="81438618"/>
<reference evidence="2" key="1">
    <citation type="submission" date="2022-11" db="EMBL/GenBank/DDBJ databases">
        <authorList>
            <person name="Petersen C."/>
        </authorList>
    </citation>
    <scope>NUCLEOTIDE SEQUENCE</scope>
    <source>
        <strain evidence="2">IBT 29864</strain>
    </source>
</reference>
<dbReference type="Pfam" id="PF20236">
    <property type="entry name" value="DUF6593"/>
    <property type="match status" value="1"/>
</dbReference>
<comment type="caution">
    <text evidence="2">The sequence shown here is derived from an EMBL/GenBank/DDBJ whole genome shotgun (WGS) entry which is preliminary data.</text>
</comment>
<sequence>MDSPRELHIYYRDGHSRLEVIDSNKRTVLYVVHRASSKPHLTIFRAPTPSSGGFIIGQVSFHHFSSAIELDVPQAPLSMQKTSKMSSNYEIHGKDLSWRWERDRALTSNIRLVDNLGGGVLARFENASFSVKKQGTLTLLRTPTWEMLDAIIITGLAKIEYQRRSNSSRSGAVNASNLAVMNQ</sequence>
<gene>
    <name evidence="2" type="ORF">N7496_006510</name>
</gene>
<evidence type="ECO:0000259" key="1">
    <source>
        <dbReference type="Pfam" id="PF20236"/>
    </source>
</evidence>
<reference evidence="2" key="2">
    <citation type="journal article" date="2023" name="IMA Fungus">
        <title>Comparative genomic study of the Penicillium genus elucidates a diverse pangenome and 15 lateral gene transfer events.</title>
        <authorList>
            <person name="Petersen C."/>
            <person name="Sorensen T."/>
            <person name="Nielsen M.R."/>
            <person name="Sondergaard T.E."/>
            <person name="Sorensen J.L."/>
            <person name="Fitzpatrick D.A."/>
            <person name="Frisvad J.C."/>
            <person name="Nielsen K.L."/>
        </authorList>
    </citation>
    <scope>NUCLEOTIDE SEQUENCE</scope>
    <source>
        <strain evidence="2">IBT 29864</strain>
    </source>
</reference>
<evidence type="ECO:0000313" key="2">
    <source>
        <dbReference type="EMBL" id="KAJ5370418.1"/>
    </source>
</evidence>
<dbReference type="InterPro" id="IPR046528">
    <property type="entry name" value="DUF6593"/>
</dbReference>
<proteinExistence type="predicted"/>
<dbReference type="EMBL" id="JAPZBS010000005">
    <property type="protein sequence ID" value="KAJ5370418.1"/>
    <property type="molecule type" value="Genomic_DNA"/>
</dbReference>
<dbReference type="OrthoDB" id="4725912at2759"/>
<dbReference type="AlphaFoldDB" id="A0A9W9V674"/>
<name>A0A9W9V674_9EURO</name>
<keyword evidence="3" id="KW-1185">Reference proteome</keyword>
<dbReference type="Proteomes" id="UP001147782">
    <property type="component" value="Unassembled WGS sequence"/>
</dbReference>
<accession>A0A9W9V674</accession>